<feature type="signal peptide" evidence="1">
    <location>
        <begin position="1"/>
        <end position="19"/>
    </location>
</feature>
<dbReference type="AlphaFoldDB" id="A0A6A6BC46"/>
<protein>
    <submittedName>
        <fullName evidence="2">Uncharacterized protein</fullName>
    </submittedName>
</protein>
<evidence type="ECO:0000256" key="1">
    <source>
        <dbReference type="SAM" id="SignalP"/>
    </source>
</evidence>
<keyword evidence="1" id="KW-0732">Signal</keyword>
<name>A0A6A6BC46_9PEZI</name>
<keyword evidence="3" id="KW-1185">Reference proteome</keyword>
<feature type="chain" id="PRO_5025444267" evidence="1">
    <location>
        <begin position="20"/>
        <end position="85"/>
    </location>
</feature>
<dbReference type="EMBL" id="ML995488">
    <property type="protein sequence ID" value="KAF2140824.1"/>
    <property type="molecule type" value="Genomic_DNA"/>
</dbReference>
<evidence type="ECO:0000313" key="3">
    <source>
        <dbReference type="Proteomes" id="UP000799438"/>
    </source>
</evidence>
<gene>
    <name evidence="2" type="ORF">K452DRAFT_298909</name>
</gene>
<accession>A0A6A6BC46</accession>
<reference evidence="2" key="1">
    <citation type="journal article" date="2020" name="Stud. Mycol.">
        <title>101 Dothideomycetes genomes: a test case for predicting lifestyles and emergence of pathogens.</title>
        <authorList>
            <person name="Haridas S."/>
            <person name="Albert R."/>
            <person name="Binder M."/>
            <person name="Bloem J."/>
            <person name="Labutti K."/>
            <person name="Salamov A."/>
            <person name="Andreopoulos B."/>
            <person name="Baker S."/>
            <person name="Barry K."/>
            <person name="Bills G."/>
            <person name="Bluhm B."/>
            <person name="Cannon C."/>
            <person name="Castanera R."/>
            <person name="Culley D."/>
            <person name="Daum C."/>
            <person name="Ezra D."/>
            <person name="Gonzalez J."/>
            <person name="Henrissat B."/>
            <person name="Kuo A."/>
            <person name="Liang C."/>
            <person name="Lipzen A."/>
            <person name="Lutzoni F."/>
            <person name="Magnuson J."/>
            <person name="Mondo S."/>
            <person name="Nolan M."/>
            <person name="Ohm R."/>
            <person name="Pangilinan J."/>
            <person name="Park H.-J."/>
            <person name="Ramirez L."/>
            <person name="Alfaro M."/>
            <person name="Sun H."/>
            <person name="Tritt A."/>
            <person name="Yoshinaga Y."/>
            <person name="Zwiers L.-H."/>
            <person name="Turgeon B."/>
            <person name="Goodwin S."/>
            <person name="Spatafora J."/>
            <person name="Crous P."/>
            <person name="Grigoriev I."/>
        </authorList>
    </citation>
    <scope>NUCLEOTIDE SEQUENCE</scope>
    <source>
        <strain evidence="2">CBS 121167</strain>
    </source>
</reference>
<dbReference type="Proteomes" id="UP000799438">
    <property type="component" value="Unassembled WGS sequence"/>
</dbReference>
<dbReference type="GeneID" id="54299662"/>
<sequence>MHVKALVLTVLLTAALGEARWDGKCTKNGKCKHLFMKFSCDRGTSCKGAEGRPCKIDGIVPAYYVECPIQVEPEPYGDEVAEEND</sequence>
<evidence type="ECO:0000313" key="2">
    <source>
        <dbReference type="EMBL" id="KAF2140824.1"/>
    </source>
</evidence>
<dbReference type="RefSeq" id="XP_033396537.1">
    <property type="nucleotide sequence ID" value="XM_033542165.1"/>
</dbReference>
<proteinExistence type="predicted"/>
<organism evidence="2 3">
    <name type="scientific">Aplosporella prunicola CBS 121167</name>
    <dbReference type="NCBI Taxonomy" id="1176127"/>
    <lineage>
        <taxon>Eukaryota</taxon>
        <taxon>Fungi</taxon>
        <taxon>Dikarya</taxon>
        <taxon>Ascomycota</taxon>
        <taxon>Pezizomycotina</taxon>
        <taxon>Dothideomycetes</taxon>
        <taxon>Dothideomycetes incertae sedis</taxon>
        <taxon>Botryosphaeriales</taxon>
        <taxon>Aplosporellaceae</taxon>
        <taxon>Aplosporella</taxon>
    </lineage>
</organism>